<keyword evidence="3" id="KW-0378">Hydrolase</keyword>
<reference evidence="3 4" key="1">
    <citation type="submission" date="2019-07" db="EMBL/GenBank/DDBJ databases">
        <authorList>
            <person name="Hibberd C M."/>
            <person name="Gehrig L. J."/>
            <person name="Chang H.-W."/>
            <person name="Venkatesh S."/>
        </authorList>
    </citation>
    <scope>NUCLEOTIDE SEQUENCE [LARGE SCALE GENOMIC DNA]</scope>
    <source>
        <strain evidence="3">Dorea_longicatena_SSTS_Bg7063</strain>
    </source>
</reference>
<dbReference type="InterPro" id="IPR055228">
    <property type="entry name" value="Cas9_RuvC"/>
</dbReference>
<dbReference type="GO" id="GO:0004519">
    <property type="term" value="F:endonuclease activity"/>
    <property type="evidence" value="ECO:0007669"/>
    <property type="project" value="UniProtKB-KW"/>
</dbReference>
<feature type="domain" description="Cas9 RuvC" evidence="2">
    <location>
        <begin position="29"/>
        <end position="89"/>
    </location>
</feature>
<organism evidence="3 4">
    <name type="scientific">Dorea longicatena</name>
    <dbReference type="NCBI Taxonomy" id="88431"/>
    <lineage>
        <taxon>Bacteria</taxon>
        <taxon>Bacillati</taxon>
        <taxon>Bacillota</taxon>
        <taxon>Clostridia</taxon>
        <taxon>Lachnospirales</taxon>
        <taxon>Lachnospiraceae</taxon>
        <taxon>Dorea</taxon>
    </lineage>
</organism>
<dbReference type="InterPro" id="IPR032237">
    <property type="entry name" value="Cas9_PI"/>
</dbReference>
<name>A0A564TGH0_9FIRM</name>
<dbReference type="RefSeq" id="WP_144100652.1">
    <property type="nucleotide sequence ID" value="NZ_CABHNM010000034.1"/>
</dbReference>
<evidence type="ECO:0000313" key="3">
    <source>
        <dbReference type="EMBL" id="VUX06322.1"/>
    </source>
</evidence>
<feature type="domain" description="CRISPR-associated endonuclease Cas9 PAM-interacting" evidence="1">
    <location>
        <begin position="150"/>
        <end position="418"/>
    </location>
</feature>
<dbReference type="EC" id="3.1.-.-" evidence="3"/>
<gene>
    <name evidence="3" type="primary">cas9-2</name>
    <name evidence="3" type="ORF">DLSSTS7063_00046</name>
</gene>
<evidence type="ECO:0000259" key="2">
    <source>
        <dbReference type="Pfam" id="PF22702"/>
    </source>
</evidence>
<keyword evidence="3" id="KW-0540">Nuclease</keyword>
<dbReference type="Pfam" id="PF22702">
    <property type="entry name" value="Cas9_RuvC"/>
    <property type="match status" value="1"/>
</dbReference>
<sequence length="429" mass="49925">MVYEARQLVETAQGAKGIAELMKAMLPGTDIVYAKARNVSDFRKEYKMLKSRLVNDYHHAQDAYLNIVVGNVYFTKFTRNPMNFIKKEARRDGRNYDYNLYKMYSKDIIRNGEKAWIATSEQGPGTIRLVKETMGKNTPIITRQTFEQRGELFNLQPVGKYSAKKDNYVPLKINDEKMQDVSKYGGYTSLNPSYFIFIEHGLEKKRKKCFEVIHSYYAAQIKTEKDLIDFLLQKGYKNPRVINARIKKNALIKYNGYFLYIIGMDARKNIEFSNATAMCLKNKYIQYVCKLEKMNKAILLSEKQKTNLHWDEKITCKSNLELYRELTEKHLHSIYQRHPRSIGKCLADGEEAFKLLDIEEQVKIICDIVQYTSFQRGVFSLKVLGGPKEVGRIRISGNMTEAKECKLVNYSITGMYKTEMDLLKNKREG</sequence>
<dbReference type="NCBIfam" id="TIGR01865">
    <property type="entry name" value="cas_Csn1"/>
    <property type="match status" value="1"/>
</dbReference>
<proteinExistence type="predicted"/>
<dbReference type="AlphaFoldDB" id="A0A564TGH0"/>
<keyword evidence="3" id="KW-0255">Endonuclease</keyword>
<dbReference type="Pfam" id="PF16595">
    <property type="entry name" value="Cas9_PI"/>
    <property type="match status" value="1"/>
</dbReference>
<evidence type="ECO:0000313" key="4">
    <source>
        <dbReference type="Proteomes" id="UP000398619"/>
    </source>
</evidence>
<dbReference type="GO" id="GO:0016787">
    <property type="term" value="F:hydrolase activity"/>
    <property type="evidence" value="ECO:0007669"/>
    <property type="project" value="UniProtKB-KW"/>
</dbReference>
<protein>
    <submittedName>
        <fullName evidence="3">CRISPR-associated endonuclease Cas9 2</fullName>
        <ecNumber evidence="3">3.1.-.-</ecNumber>
    </submittedName>
</protein>
<dbReference type="InterPro" id="IPR028629">
    <property type="entry name" value="Cas9"/>
</dbReference>
<evidence type="ECO:0000259" key="1">
    <source>
        <dbReference type="Pfam" id="PF16595"/>
    </source>
</evidence>
<dbReference type="Proteomes" id="UP000398619">
    <property type="component" value="Unassembled WGS sequence"/>
</dbReference>
<accession>A0A564TGH0</accession>
<dbReference type="EMBL" id="CABHNM010000034">
    <property type="protein sequence ID" value="VUX06322.1"/>
    <property type="molecule type" value="Genomic_DNA"/>
</dbReference>